<evidence type="ECO:0000313" key="1">
    <source>
        <dbReference type="EMBL" id="MBX68080.1"/>
    </source>
</evidence>
<proteinExistence type="predicted"/>
<dbReference type="AlphaFoldDB" id="A0A2P2QM28"/>
<accession>A0A2P2QM28</accession>
<protein>
    <submittedName>
        <fullName evidence="1">Uncharacterized protein</fullName>
    </submittedName>
</protein>
<reference evidence="1" key="1">
    <citation type="submission" date="2018-02" db="EMBL/GenBank/DDBJ databases">
        <title>Rhizophora mucronata_Transcriptome.</title>
        <authorList>
            <person name="Meera S.P."/>
            <person name="Sreeshan A."/>
            <person name="Augustine A."/>
        </authorList>
    </citation>
    <scope>NUCLEOTIDE SEQUENCE</scope>
    <source>
        <tissue evidence="1">Leaf</tissue>
    </source>
</reference>
<organism evidence="1">
    <name type="scientific">Rhizophora mucronata</name>
    <name type="common">Asiatic mangrove</name>
    <dbReference type="NCBI Taxonomy" id="61149"/>
    <lineage>
        <taxon>Eukaryota</taxon>
        <taxon>Viridiplantae</taxon>
        <taxon>Streptophyta</taxon>
        <taxon>Embryophyta</taxon>
        <taxon>Tracheophyta</taxon>
        <taxon>Spermatophyta</taxon>
        <taxon>Magnoliopsida</taxon>
        <taxon>eudicotyledons</taxon>
        <taxon>Gunneridae</taxon>
        <taxon>Pentapetalae</taxon>
        <taxon>rosids</taxon>
        <taxon>fabids</taxon>
        <taxon>Malpighiales</taxon>
        <taxon>Rhizophoraceae</taxon>
        <taxon>Rhizophora</taxon>
    </lineage>
</organism>
<name>A0A2P2QM28_RHIMU</name>
<sequence length="64" mass="7738">MYNVFTFKSQSVYERTLICLRRQMHIFKNSKEHPRFCAHEYDLEDALAVTLKNIVMWSLSVRIE</sequence>
<dbReference type="EMBL" id="GGEC01087596">
    <property type="protein sequence ID" value="MBX68080.1"/>
    <property type="molecule type" value="Transcribed_RNA"/>
</dbReference>